<dbReference type="Pfam" id="PF18639">
    <property type="entry name" value="Longin_2"/>
    <property type="match status" value="1"/>
</dbReference>
<dbReference type="PANTHER" id="PTHR14596:SF72">
    <property type="entry name" value="ZINC FINGER PROTEIN MSN2-RELATED"/>
    <property type="match status" value="1"/>
</dbReference>
<protein>
    <recommendedName>
        <fullName evidence="2">Protein LST4</fullName>
    </recommendedName>
</protein>
<sequence length="990" mass="108797">MLGRLFKQQSTPTLNNQHLPNGGNHNQIHNHINNQTVPPNVNNINSYNSSANSSSNSSIHTPGNHGGSAPSLIPNSYDDSYMREILYGISDPLKPFPYSTKLFRIVICQDGGSLRSKQILFDSAFGATASEPLATKSPPISRRDSGNLKTILTPQNQKLHHNLNDLNDYMFGCGIPTNESQSSTKLHILNNPSGTSASTPTSTANTMVLISRLFSISDELPTTTNSSDWNPAATLPIKEASIPRKLHSRFSIGLVIPIENDQITDAILQNWNEISHFLIILQKMITKKLIHILESTPNSSNSGSLSSNSTPSSYSTSIWTCPFVSNKRIQFPSHILQSELDLNNQVFKLIKLMNYNSNIPRLINLHQVMLKNPSNPIVYNWISEILNWTEFKDGNISFLASLFSIVLTMRHGLKRKPLDGVIESDKKSRDISRIVIMTGNPMVAKKLIFIINGLIPNIEINQVEDVSKKSAVEEEEISRVGCISPSPATPSARADKVIVDVDDATDSGDETDQFSFDPPPRGLGAGDGRRGGAGSIFSSTSPKPIPIRQPSVNSGSLGSPDSIKGWEIPSSYNGSTLGKPRIETDTKVIPIVQQAPVHRNSLSKSQSMAYLSSSLNSSLSSSISNYSLTKLSGSFLEKWKNFGTSGGGNGASFGNGSMNGSSYGNGNYGTGFGVTGNNGGGAYGSFNEPNINKRGSIASLRSPPSPALDSEEFFNTYGKITNPSISAHKNLSRTQSMFDINEGLTTSTPPSLQQHIIRTNTSILVKDNGTLTGGDSINPKGSNFNQELIKTRCLSIMKSSPKYSSDVENEKTLTVEVNEERDSLIARRGLLPNVAFSDEFRQEFLIQSCPINPKLESLVMNAMKNDLLFFQNNCQVEHVNSKTLFISLRAREIKLIEMSNGESNHQLGNDNENHHHHHHNNNNNNNNNKYNNYKTTIRKIFTPQKNCGNKERIASIEEKFRALNYAFGCTNGERERDNERLSRIVVDLIQ</sequence>
<dbReference type="GO" id="GO:0006865">
    <property type="term" value="P:amino acid transport"/>
    <property type="evidence" value="ECO:0007669"/>
    <property type="project" value="UniProtKB-KW"/>
</dbReference>
<proteinExistence type="inferred from homology"/>
<dbReference type="GO" id="GO:0006508">
    <property type="term" value="P:proteolysis"/>
    <property type="evidence" value="ECO:0007669"/>
    <property type="project" value="UniProtKB-KW"/>
</dbReference>
<dbReference type="InterPro" id="IPR037545">
    <property type="entry name" value="DENN_FNIP1/2"/>
</dbReference>
<dbReference type="Proteomes" id="UP000837801">
    <property type="component" value="Unassembled WGS sequence"/>
</dbReference>
<dbReference type="GO" id="GO:0000987">
    <property type="term" value="F:cis-regulatory region sequence-specific DNA binding"/>
    <property type="evidence" value="ECO:0007669"/>
    <property type="project" value="TreeGrafter"/>
</dbReference>
<dbReference type="GO" id="GO:0008236">
    <property type="term" value="F:serine-type peptidase activity"/>
    <property type="evidence" value="ECO:0007669"/>
    <property type="project" value="UniProtKB-KW"/>
</dbReference>
<evidence type="ECO:0000256" key="7">
    <source>
        <dbReference type="ARBA" id="ARBA00022927"/>
    </source>
</evidence>
<accession>A0A9P0QKP6</accession>
<keyword evidence="8" id="KW-0029">Amino-acid transport</keyword>
<comment type="caution">
    <text evidence="11">The sequence shown here is derived from an EMBL/GenBank/DDBJ whole genome shotgun (WGS) entry which is preliminary data.</text>
</comment>
<keyword evidence="7" id="KW-0653">Protein transport</keyword>
<evidence type="ECO:0000256" key="3">
    <source>
        <dbReference type="ARBA" id="ARBA00022448"/>
    </source>
</evidence>
<feature type="region of interest" description="Disordered" evidence="9">
    <location>
        <begin position="504"/>
        <end position="565"/>
    </location>
</feature>
<evidence type="ECO:0000256" key="8">
    <source>
        <dbReference type="ARBA" id="ARBA00022970"/>
    </source>
</evidence>
<keyword evidence="4" id="KW-0645">Protease</keyword>
<evidence type="ECO:0000313" key="12">
    <source>
        <dbReference type="Proteomes" id="UP000837801"/>
    </source>
</evidence>
<evidence type="ECO:0000256" key="9">
    <source>
        <dbReference type="SAM" id="MobiDB-lite"/>
    </source>
</evidence>
<gene>
    <name evidence="11" type="ORF">CLIB1423_01S06898</name>
</gene>
<keyword evidence="5" id="KW-0378">Hydrolase</keyword>
<dbReference type="GO" id="GO:0005737">
    <property type="term" value="C:cytoplasm"/>
    <property type="evidence" value="ECO:0007669"/>
    <property type="project" value="UniProtKB-ARBA"/>
</dbReference>
<feature type="domain" description="UDENN FNIP1/2-type" evidence="10">
    <location>
        <begin position="98"/>
        <end position="957"/>
    </location>
</feature>
<feature type="compositionally biased region" description="Gly residues" evidence="9">
    <location>
        <begin position="523"/>
        <end position="534"/>
    </location>
</feature>
<evidence type="ECO:0000256" key="4">
    <source>
        <dbReference type="ARBA" id="ARBA00022670"/>
    </source>
</evidence>
<evidence type="ECO:0000259" key="10">
    <source>
        <dbReference type="PROSITE" id="PS51836"/>
    </source>
</evidence>
<comment type="similarity">
    <text evidence="1">Belongs to the LST4 family.</text>
</comment>
<evidence type="ECO:0000256" key="1">
    <source>
        <dbReference type="ARBA" id="ARBA00010162"/>
    </source>
</evidence>
<evidence type="ECO:0000256" key="5">
    <source>
        <dbReference type="ARBA" id="ARBA00022801"/>
    </source>
</evidence>
<keyword evidence="12" id="KW-1185">Reference proteome</keyword>
<organism evidence="11 12">
    <name type="scientific">[Candida] railenensis</name>
    <dbReference type="NCBI Taxonomy" id="45579"/>
    <lineage>
        <taxon>Eukaryota</taxon>
        <taxon>Fungi</taxon>
        <taxon>Dikarya</taxon>
        <taxon>Ascomycota</taxon>
        <taxon>Saccharomycotina</taxon>
        <taxon>Pichiomycetes</taxon>
        <taxon>Debaryomycetaceae</taxon>
        <taxon>Kurtzmaniella</taxon>
    </lineage>
</organism>
<dbReference type="InterPro" id="IPR023828">
    <property type="entry name" value="Peptidase_S8_Ser-AS"/>
</dbReference>
<feature type="region of interest" description="Disordered" evidence="9">
    <location>
        <begin position="902"/>
        <end position="931"/>
    </location>
</feature>
<dbReference type="PROSITE" id="PS51836">
    <property type="entry name" value="DENN_FNIP12"/>
    <property type="match status" value="1"/>
</dbReference>
<reference evidence="11" key="1">
    <citation type="submission" date="2022-03" db="EMBL/GenBank/DDBJ databases">
        <authorList>
            <person name="Legras J.-L."/>
            <person name="Devillers H."/>
            <person name="Grondin C."/>
        </authorList>
    </citation>
    <scope>NUCLEOTIDE SEQUENCE</scope>
    <source>
        <strain evidence="11">CLIB 1423</strain>
    </source>
</reference>
<feature type="compositionally biased region" description="Low complexity" evidence="9">
    <location>
        <begin position="921"/>
        <end position="931"/>
    </location>
</feature>
<dbReference type="AlphaFoldDB" id="A0A9P0QKP6"/>
<dbReference type="GO" id="GO:0015031">
    <property type="term" value="P:protein transport"/>
    <property type="evidence" value="ECO:0007669"/>
    <property type="project" value="UniProtKB-KW"/>
</dbReference>
<dbReference type="GO" id="GO:0042594">
    <property type="term" value="P:response to starvation"/>
    <property type="evidence" value="ECO:0007669"/>
    <property type="project" value="TreeGrafter"/>
</dbReference>
<evidence type="ECO:0000313" key="11">
    <source>
        <dbReference type="EMBL" id="CAH2350296.1"/>
    </source>
</evidence>
<dbReference type="PANTHER" id="PTHR14596">
    <property type="entry name" value="ZINC FINGER PROTEIN"/>
    <property type="match status" value="1"/>
</dbReference>
<dbReference type="GO" id="GO:0000981">
    <property type="term" value="F:DNA-binding transcription factor activity, RNA polymerase II-specific"/>
    <property type="evidence" value="ECO:0007669"/>
    <property type="project" value="TreeGrafter"/>
</dbReference>
<feature type="region of interest" description="Disordered" evidence="9">
    <location>
        <begin position="1"/>
        <end position="72"/>
    </location>
</feature>
<feature type="compositionally biased region" description="Low complexity" evidence="9">
    <location>
        <begin position="21"/>
        <end position="58"/>
    </location>
</feature>
<dbReference type="InterPro" id="IPR041153">
    <property type="entry name" value="LST4_longin"/>
</dbReference>
<evidence type="ECO:0000256" key="2">
    <source>
        <dbReference type="ARBA" id="ARBA00013394"/>
    </source>
</evidence>
<keyword evidence="3" id="KW-0813">Transport</keyword>
<dbReference type="GO" id="GO:0005634">
    <property type="term" value="C:nucleus"/>
    <property type="evidence" value="ECO:0007669"/>
    <property type="project" value="TreeGrafter"/>
</dbReference>
<evidence type="ECO:0000256" key="6">
    <source>
        <dbReference type="ARBA" id="ARBA00022825"/>
    </source>
</evidence>
<dbReference type="OrthoDB" id="4063558at2759"/>
<feature type="compositionally biased region" description="Polar residues" evidence="9">
    <location>
        <begin position="550"/>
        <end position="559"/>
    </location>
</feature>
<keyword evidence="6" id="KW-0720">Serine protease</keyword>
<name>A0A9P0QKP6_9ASCO</name>
<feature type="compositionally biased region" description="Polar residues" evidence="9">
    <location>
        <begin position="7"/>
        <end position="19"/>
    </location>
</feature>
<dbReference type="EMBL" id="CAKXYY010000001">
    <property type="protein sequence ID" value="CAH2350296.1"/>
    <property type="molecule type" value="Genomic_DNA"/>
</dbReference>
<dbReference type="PROSITE" id="PS00138">
    <property type="entry name" value="SUBTILASE_SER"/>
    <property type="match status" value="1"/>
</dbReference>